<sequence length="180" mass="20004">MGDANKELVFDKQEAAVMSTSKWDANARQARHPGEGAPRFDFVLSPFVAWTTFLVKRPSCSNRLLDNDDVAWTALSGEHDMVSLHGRLGISITWTKLRTTENVWLTIRQTPPTEMRLSSMLTFQHVNNMKPLRACVSGDDTSYLAPAVIANAVLLSTKPECRRQLLTSILASRGLCQSIS</sequence>
<proteinExistence type="predicted"/>
<dbReference type="Proteomes" id="UP000481153">
    <property type="component" value="Unassembled WGS sequence"/>
</dbReference>
<protein>
    <submittedName>
        <fullName evidence="1">Uncharacterized protein</fullName>
    </submittedName>
</protein>
<accession>A0A6G0X350</accession>
<gene>
    <name evidence="1" type="ORF">Ae201684_009127</name>
</gene>
<dbReference type="EMBL" id="VJMJ01000117">
    <property type="protein sequence ID" value="KAF0734266.1"/>
    <property type="molecule type" value="Genomic_DNA"/>
</dbReference>
<keyword evidence="2" id="KW-1185">Reference proteome</keyword>
<comment type="caution">
    <text evidence="1">The sequence shown here is derived from an EMBL/GenBank/DDBJ whole genome shotgun (WGS) entry which is preliminary data.</text>
</comment>
<dbReference type="AlphaFoldDB" id="A0A6G0X350"/>
<name>A0A6G0X350_9STRA</name>
<reference evidence="1 2" key="1">
    <citation type="submission" date="2019-07" db="EMBL/GenBank/DDBJ databases">
        <title>Genomics analysis of Aphanomyces spp. identifies a new class of oomycete effector associated with host adaptation.</title>
        <authorList>
            <person name="Gaulin E."/>
        </authorList>
    </citation>
    <scope>NUCLEOTIDE SEQUENCE [LARGE SCALE GENOMIC DNA]</scope>
    <source>
        <strain evidence="1 2">ATCC 201684</strain>
    </source>
</reference>
<evidence type="ECO:0000313" key="1">
    <source>
        <dbReference type="EMBL" id="KAF0734266.1"/>
    </source>
</evidence>
<organism evidence="1 2">
    <name type="scientific">Aphanomyces euteiches</name>
    <dbReference type="NCBI Taxonomy" id="100861"/>
    <lineage>
        <taxon>Eukaryota</taxon>
        <taxon>Sar</taxon>
        <taxon>Stramenopiles</taxon>
        <taxon>Oomycota</taxon>
        <taxon>Saprolegniomycetes</taxon>
        <taxon>Saprolegniales</taxon>
        <taxon>Verrucalvaceae</taxon>
        <taxon>Aphanomyces</taxon>
    </lineage>
</organism>
<evidence type="ECO:0000313" key="2">
    <source>
        <dbReference type="Proteomes" id="UP000481153"/>
    </source>
</evidence>